<dbReference type="GeneID" id="97301404"/>
<sequence>MSVRQAPSLPIPNRKSTMAQQPETRISATTPRLDVAHLAKTYGSGEKSHTVIEDLTFTVDAGEVVCIVGPSGVGKTTLLKCLAGLHPASSGRAAIDGRTISGPPPEMALVFQDYNRSLMPWLTVRKNLILPLRHLKLPAAELKERCDSALAAVGLSHAHNQYPWQLSGGMQQRVAIARALAYRPEILIMDEPFASVDAQTRFDLEDLCLKIRKDFNMTILVVTHDIDEAVYLADRVVVLGSRPARVLKVVDVDLPAPRDQITTRSLPEFARQRTEVLSLIKRPA</sequence>
<dbReference type="GO" id="GO:0016887">
    <property type="term" value="F:ATP hydrolysis activity"/>
    <property type="evidence" value="ECO:0007669"/>
    <property type="project" value="InterPro"/>
</dbReference>
<protein>
    <submittedName>
        <fullName evidence="6">ABC transporter</fullName>
    </submittedName>
</protein>
<comment type="caution">
    <text evidence="6">The sequence shown here is derived from an EMBL/GenBank/DDBJ whole genome shotgun (WGS) entry which is preliminary data.</text>
</comment>
<evidence type="ECO:0000259" key="5">
    <source>
        <dbReference type="PROSITE" id="PS50893"/>
    </source>
</evidence>
<feature type="region of interest" description="Disordered" evidence="4">
    <location>
        <begin position="1"/>
        <end position="24"/>
    </location>
</feature>
<dbReference type="InterPro" id="IPR003439">
    <property type="entry name" value="ABC_transporter-like_ATP-bd"/>
</dbReference>
<dbReference type="SUPFAM" id="SSF52540">
    <property type="entry name" value="P-loop containing nucleoside triphosphate hydrolases"/>
    <property type="match status" value="1"/>
</dbReference>
<dbReference type="InterPro" id="IPR017871">
    <property type="entry name" value="ABC_transporter-like_CS"/>
</dbReference>
<keyword evidence="3" id="KW-0067">ATP-binding</keyword>
<evidence type="ECO:0000256" key="4">
    <source>
        <dbReference type="SAM" id="MobiDB-lite"/>
    </source>
</evidence>
<dbReference type="InterPro" id="IPR027417">
    <property type="entry name" value="P-loop_NTPase"/>
</dbReference>
<keyword evidence="7" id="KW-1185">Reference proteome</keyword>
<dbReference type="Proteomes" id="UP000317715">
    <property type="component" value="Unassembled WGS sequence"/>
</dbReference>
<dbReference type="GO" id="GO:0005524">
    <property type="term" value="F:ATP binding"/>
    <property type="evidence" value="ECO:0007669"/>
    <property type="project" value="UniProtKB-KW"/>
</dbReference>
<evidence type="ECO:0000256" key="3">
    <source>
        <dbReference type="ARBA" id="ARBA00022840"/>
    </source>
</evidence>
<keyword evidence="1" id="KW-0813">Transport</keyword>
<evidence type="ECO:0000313" key="6">
    <source>
        <dbReference type="EMBL" id="GEB18474.1"/>
    </source>
</evidence>
<name>A0A4Y3N979_PAEAU</name>
<dbReference type="EMBL" id="BJMD01000006">
    <property type="protein sequence ID" value="GEB18474.1"/>
    <property type="molecule type" value="Genomic_DNA"/>
</dbReference>
<feature type="domain" description="ABC transporter" evidence="5">
    <location>
        <begin position="33"/>
        <end position="266"/>
    </location>
</feature>
<dbReference type="PANTHER" id="PTHR42788:SF13">
    <property type="entry name" value="ALIPHATIC SULFONATES IMPORT ATP-BINDING PROTEIN SSUB"/>
    <property type="match status" value="1"/>
</dbReference>
<dbReference type="SMART" id="SM00382">
    <property type="entry name" value="AAA"/>
    <property type="match status" value="1"/>
</dbReference>
<dbReference type="Gene3D" id="3.40.50.300">
    <property type="entry name" value="P-loop containing nucleotide triphosphate hydrolases"/>
    <property type="match status" value="1"/>
</dbReference>
<evidence type="ECO:0000256" key="1">
    <source>
        <dbReference type="ARBA" id="ARBA00022448"/>
    </source>
</evidence>
<dbReference type="InterPro" id="IPR050166">
    <property type="entry name" value="ABC_transporter_ATP-bind"/>
</dbReference>
<dbReference type="RefSeq" id="WP_141282627.1">
    <property type="nucleotide sequence ID" value="NZ_BAAAWK010000001.1"/>
</dbReference>
<proteinExistence type="predicted"/>
<keyword evidence="2" id="KW-0547">Nucleotide-binding</keyword>
<dbReference type="PANTHER" id="PTHR42788">
    <property type="entry name" value="TAURINE IMPORT ATP-BINDING PROTEIN-RELATED"/>
    <property type="match status" value="1"/>
</dbReference>
<dbReference type="AlphaFoldDB" id="A0A4Y3N979"/>
<accession>A0A4Y3N979</accession>
<dbReference type="OrthoDB" id="8773773at2"/>
<dbReference type="InterPro" id="IPR003593">
    <property type="entry name" value="AAA+_ATPase"/>
</dbReference>
<dbReference type="PROSITE" id="PS00211">
    <property type="entry name" value="ABC_TRANSPORTER_1"/>
    <property type="match status" value="1"/>
</dbReference>
<dbReference type="CDD" id="cd03293">
    <property type="entry name" value="ABC_NrtD_SsuB_transporters"/>
    <property type="match status" value="1"/>
</dbReference>
<evidence type="ECO:0000313" key="7">
    <source>
        <dbReference type="Proteomes" id="UP000317715"/>
    </source>
</evidence>
<dbReference type="Pfam" id="PF00005">
    <property type="entry name" value="ABC_tran"/>
    <property type="match status" value="1"/>
</dbReference>
<organism evidence="6 7">
    <name type="scientific">Paenarthrobacter aurescens</name>
    <name type="common">Arthrobacter aurescens</name>
    <dbReference type="NCBI Taxonomy" id="43663"/>
    <lineage>
        <taxon>Bacteria</taxon>
        <taxon>Bacillati</taxon>
        <taxon>Actinomycetota</taxon>
        <taxon>Actinomycetes</taxon>
        <taxon>Micrococcales</taxon>
        <taxon>Micrococcaceae</taxon>
        <taxon>Paenarthrobacter</taxon>
    </lineage>
</organism>
<feature type="compositionally biased region" description="Polar residues" evidence="4">
    <location>
        <begin position="14"/>
        <end position="24"/>
    </location>
</feature>
<gene>
    <name evidence="6" type="primary">ssuB_2</name>
    <name evidence="6" type="ORF">AAU01_12290</name>
</gene>
<evidence type="ECO:0000256" key="2">
    <source>
        <dbReference type="ARBA" id="ARBA00022741"/>
    </source>
</evidence>
<dbReference type="PROSITE" id="PS50893">
    <property type="entry name" value="ABC_TRANSPORTER_2"/>
    <property type="match status" value="1"/>
</dbReference>
<reference evidence="6 7" key="1">
    <citation type="submission" date="2019-06" db="EMBL/GenBank/DDBJ databases">
        <title>Whole genome shotgun sequence of Paenarthrobacter aurescens NBRC 12136.</title>
        <authorList>
            <person name="Hosoyama A."/>
            <person name="Uohara A."/>
            <person name="Ohji S."/>
            <person name="Ichikawa N."/>
        </authorList>
    </citation>
    <scope>NUCLEOTIDE SEQUENCE [LARGE SCALE GENOMIC DNA]</scope>
    <source>
        <strain evidence="6 7">NBRC 12136</strain>
    </source>
</reference>